<dbReference type="PANTHER" id="PTHR11699">
    <property type="entry name" value="ALDEHYDE DEHYDROGENASE-RELATED"/>
    <property type="match status" value="1"/>
</dbReference>
<dbReference type="FunFam" id="3.40.309.10:FF:000012">
    <property type="entry name" value="Betaine aldehyde dehydrogenase"/>
    <property type="match status" value="1"/>
</dbReference>
<dbReference type="InterPro" id="IPR016161">
    <property type="entry name" value="Ald_DH/histidinol_DH"/>
</dbReference>
<evidence type="ECO:0000256" key="3">
    <source>
        <dbReference type="PROSITE-ProRule" id="PRU10007"/>
    </source>
</evidence>
<dbReference type="GO" id="GO:0016620">
    <property type="term" value="F:oxidoreductase activity, acting on the aldehyde or oxo group of donors, NAD or NADP as acceptor"/>
    <property type="evidence" value="ECO:0007669"/>
    <property type="project" value="InterPro"/>
</dbReference>
<dbReference type="Pfam" id="PF00171">
    <property type="entry name" value="Aldedh"/>
    <property type="match status" value="1"/>
</dbReference>
<dbReference type="PROSITE" id="PS00687">
    <property type="entry name" value="ALDEHYDE_DEHYDR_GLU"/>
    <property type="match status" value="1"/>
</dbReference>
<dbReference type="InterPro" id="IPR015590">
    <property type="entry name" value="Aldehyde_DH_dom"/>
</dbReference>
<dbReference type="KEGG" id="cyn:Cyan7425_1966"/>
<dbReference type="AlphaFoldDB" id="B8HTA5"/>
<dbReference type="FunFam" id="3.40.605.10:FF:000026">
    <property type="entry name" value="Aldehyde dehydrogenase, putative"/>
    <property type="match status" value="1"/>
</dbReference>
<dbReference type="eggNOG" id="COG1012">
    <property type="taxonomic scope" value="Bacteria"/>
</dbReference>
<sequence length="478" mass="51237">MLDELLLIGGQRVPATPGQQTTLIDPATGAAWKTVAQGGAADIEQAVQIAEQARPSWRWVNSRDRTQILLNLARLIRNEREALAQLESRNVGKPIREAREEVDLTADCFEFYAGAINKLGGTINPVAAAGTSLTFREPIGVCGLIAPWNFPLAITAWKVAPALAMGNTLVLKPASLTPLTALRLAELALEAGVPPGVFNVVPGSGQEAGEALIRHPLVRKISFTGSTEVGRQAMRLAAEEIKRITLELGGKSANLIFADADLDKAVVKAVWSVLGNAGQDCCARSRLLVERSIYPEFIDRIAAIFTSLKLGLPLEEETEIGTLVSQAHRDRVQSYIETGQAEGAKLICGGSAPAQEPLHQGAYLQPTLFADVSPDMKIFREEIFGPVLCALPFDREAEAVAIANNSLYGLSGSIWTQDISRALRVAKAIETGVLSINTGHSVHLEAPFGGYKQSGLGRELGLAVLDHYSELKSVFIAE</sequence>
<dbReference type="EMBL" id="CP001344">
    <property type="protein sequence ID" value="ACL44331.1"/>
    <property type="molecule type" value="Genomic_DNA"/>
</dbReference>
<organism evidence="6">
    <name type="scientific">Cyanothece sp. (strain PCC 7425 / ATCC 29141)</name>
    <dbReference type="NCBI Taxonomy" id="395961"/>
    <lineage>
        <taxon>Bacteria</taxon>
        <taxon>Bacillati</taxon>
        <taxon>Cyanobacteriota</taxon>
        <taxon>Cyanophyceae</taxon>
        <taxon>Gomontiellales</taxon>
        <taxon>Cyanothecaceae</taxon>
        <taxon>Cyanothece</taxon>
    </lineage>
</organism>
<dbReference type="Gene3D" id="3.40.605.10">
    <property type="entry name" value="Aldehyde Dehydrogenase, Chain A, domain 1"/>
    <property type="match status" value="1"/>
</dbReference>
<dbReference type="HOGENOM" id="CLU_005391_0_0_3"/>
<feature type="domain" description="Aldehyde dehydrogenase" evidence="5">
    <location>
        <begin position="19"/>
        <end position="474"/>
    </location>
</feature>
<dbReference type="InterPro" id="IPR016163">
    <property type="entry name" value="Ald_DH_C"/>
</dbReference>
<reference evidence="6" key="1">
    <citation type="submission" date="2009-01" db="EMBL/GenBank/DDBJ databases">
        <title>Complete sequence of chromosome Cyanothece sp. PCC 7425.</title>
        <authorList>
            <consortium name="US DOE Joint Genome Institute"/>
            <person name="Lucas S."/>
            <person name="Copeland A."/>
            <person name="Lapidus A."/>
            <person name="Glavina del Rio T."/>
            <person name="Dalin E."/>
            <person name="Tice H."/>
            <person name="Bruce D."/>
            <person name="Goodwin L."/>
            <person name="Pitluck S."/>
            <person name="Sims D."/>
            <person name="Meineke L."/>
            <person name="Brettin T."/>
            <person name="Detter J.C."/>
            <person name="Han C."/>
            <person name="Larimer F."/>
            <person name="Land M."/>
            <person name="Hauser L."/>
            <person name="Kyrpides N."/>
            <person name="Ovchinnikova G."/>
            <person name="Liberton M."/>
            <person name="Stoeckel J."/>
            <person name="Banerjee A."/>
            <person name="Singh A."/>
            <person name="Page L."/>
            <person name="Sato H."/>
            <person name="Zhao L."/>
            <person name="Sherman L."/>
            <person name="Pakrasi H."/>
            <person name="Richardson P."/>
        </authorList>
    </citation>
    <scope>NUCLEOTIDE SEQUENCE</scope>
    <source>
        <strain evidence="6">PCC 7425</strain>
    </source>
</reference>
<evidence type="ECO:0000256" key="1">
    <source>
        <dbReference type="ARBA" id="ARBA00009986"/>
    </source>
</evidence>
<evidence type="ECO:0000256" key="4">
    <source>
        <dbReference type="RuleBase" id="RU003345"/>
    </source>
</evidence>
<keyword evidence="2 4" id="KW-0560">Oxidoreductase</keyword>
<dbReference type="InterPro" id="IPR016162">
    <property type="entry name" value="Ald_DH_N"/>
</dbReference>
<dbReference type="OrthoDB" id="548310at2"/>
<name>B8HTA5_CYAP4</name>
<proteinExistence type="inferred from homology"/>
<accession>B8HTA5</accession>
<evidence type="ECO:0000259" key="5">
    <source>
        <dbReference type="Pfam" id="PF00171"/>
    </source>
</evidence>
<dbReference type="InterPro" id="IPR016160">
    <property type="entry name" value="Ald_DH_CS_CYS"/>
</dbReference>
<dbReference type="PROSITE" id="PS00070">
    <property type="entry name" value="ALDEHYDE_DEHYDR_CYS"/>
    <property type="match status" value="1"/>
</dbReference>
<feature type="active site" evidence="3">
    <location>
        <position position="247"/>
    </location>
</feature>
<gene>
    <name evidence="6" type="ordered locus">Cyan7425_1966</name>
</gene>
<evidence type="ECO:0000313" key="6">
    <source>
        <dbReference type="EMBL" id="ACL44331.1"/>
    </source>
</evidence>
<protein>
    <submittedName>
        <fullName evidence="6">Aldehyde Dehydrogenase</fullName>
    </submittedName>
</protein>
<dbReference type="Gene3D" id="3.40.309.10">
    <property type="entry name" value="Aldehyde Dehydrogenase, Chain A, domain 2"/>
    <property type="match status" value="1"/>
</dbReference>
<dbReference type="InterPro" id="IPR029510">
    <property type="entry name" value="Ald_DH_CS_GLU"/>
</dbReference>
<dbReference type="STRING" id="395961.Cyan7425_1966"/>
<dbReference type="FunFam" id="3.40.605.10:FF:000007">
    <property type="entry name" value="NAD/NADP-dependent betaine aldehyde dehydrogenase"/>
    <property type="match status" value="1"/>
</dbReference>
<evidence type="ECO:0000256" key="2">
    <source>
        <dbReference type="ARBA" id="ARBA00023002"/>
    </source>
</evidence>
<comment type="similarity">
    <text evidence="1 4">Belongs to the aldehyde dehydrogenase family.</text>
</comment>
<dbReference type="SUPFAM" id="SSF53720">
    <property type="entry name" value="ALDH-like"/>
    <property type="match status" value="1"/>
</dbReference>